<accession>A0A0G1RWA1</accession>
<evidence type="ECO:0000313" key="9">
    <source>
        <dbReference type="Proteomes" id="UP000033860"/>
    </source>
</evidence>
<dbReference type="GO" id="GO:0003735">
    <property type="term" value="F:structural constituent of ribosome"/>
    <property type="evidence" value="ECO:0007669"/>
    <property type="project" value="InterPro"/>
</dbReference>
<evidence type="ECO:0000256" key="3">
    <source>
        <dbReference type="ARBA" id="ARBA00022884"/>
    </source>
</evidence>
<dbReference type="HAMAP" id="MF_00360">
    <property type="entry name" value="Ribosomal_bS6"/>
    <property type="match status" value="1"/>
</dbReference>
<dbReference type="GO" id="GO:0005840">
    <property type="term" value="C:ribosome"/>
    <property type="evidence" value="ECO:0007669"/>
    <property type="project" value="UniProtKB-KW"/>
</dbReference>
<dbReference type="PROSITE" id="PS01048">
    <property type="entry name" value="RIBOSOMAL_S6"/>
    <property type="match status" value="1"/>
</dbReference>
<dbReference type="Pfam" id="PF01250">
    <property type="entry name" value="Ribosomal_S6"/>
    <property type="match status" value="1"/>
</dbReference>
<dbReference type="GO" id="GO:1990904">
    <property type="term" value="C:ribonucleoprotein complex"/>
    <property type="evidence" value="ECO:0007669"/>
    <property type="project" value="UniProtKB-KW"/>
</dbReference>
<dbReference type="GO" id="GO:0019843">
    <property type="term" value="F:rRNA binding"/>
    <property type="evidence" value="ECO:0007669"/>
    <property type="project" value="UniProtKB-UniRule"/>
</dbReference>
<comment type="similarity">
    <text evidence="1 7">Belongs to the bacterial ribosomal protein bS6 family.</text>
</comment>
<evidence type="ECO:0000313" key="8">
    <source>
        <dbReference type="EMBL" id="KKU61422.1"/>
    </source>
</evidence>
<keyword evidence="2 7" id="KW-0699">rRNA-binding</keyword>
<dbReference type="InterPro" id="IPR020815">
    <property type="entry name" value="Ribosomal_bS6_CS"/>
</dbReference>
<evidence type="ECO:0000256" key="5">
    <source>
        <dbReference type="ARBA" id="ARBA00023274"/>
    </source>
</evidence>
<dbReference type="SUPFAM" id="SSF54995">
    <property type="entry name" value="Ribosomal protein S6"/>
    <property type="match status" value="1"/>
</dbReference>
<evidence type="ECO:0000256" key="6">
    <source>
        <dbReference type="ARBA" id="ARBA00035294"/>
    </source>
</evidence>
<reference evidence="8 9" key="1">
    <citation type="journal article" date="2015" name="Nature">
        <title>rRNA introns, odd ribosomes, and small enigmatic genomes across a large radiation of phyla.</title>
        <authorList>
            <person name="Brown C.T."/>
            <person name="Hug L.A."/>
            <person name="Thomas B.C."/>
            <person name="Sharon I."/>
            <person name="Castelle C.J."/>
            <person name="Singh A."/>
            <person name="Wilkins M.J."/>
            <person name="Williams K.H."/>
            <person name="Banfield J.F."/>
        </authorList>
    </citation>
    <scope>NUCLEOTIDE SEQUENCE [LARGE SCALE GENOMIC DNA]</scope>
</reference>
<name>A0A0G1RWA1_9BACT</name>
<dbReference type="InterPro" id="IPR000529">
    <property type="entry name" value="Ribosomal_bS6"/>
</dbReference>
<dbReference type="NCBIfam" id="TIGR00166">
    <property type="entry name" value="S6"/>
    <property type="match status" value="1"/>
</dbReference>
<evidence type="ECO:0000256" key="1">
    <source>
        <dbReference type="ARBA" id="ARBA00009512"/>
    </source>
</evidence>
<evidence type="ECO:0000256" key="4">
    <source>
        <dbReference type="ARBA" id="ARBA00022980"/>
    </source>
</evidence>
<protein>
    <recommendedName>
        <fullName evidence="6 7">Small ribosomal subunit protein bS6</fullName>
    </recommendedName>
</protein>
<gene>
    <name evidence="7" type="primary">rpsF</name>
    <name evidence="8" type="ORF">UX85_C0003G0081</name>
</gene>
<dbReference type="AlphaFoldDB" id="A0A0G1RWA1"/>
<dbReference type="Gene3D" id="3.30.70.60">
    <property type="match status" value="1"/>
</dbReference>
<dbReference type="InterPro" id="IPR035980">
    <property type="entry name" value="Ribosomal_bS6_sf"/>
</dbReference>
<evidence type="ECO:0000256" key="7">
    <source>
        <dbReference type="HAMAP-Rule" id="MF_00360"/>
    </source>
</evidence>
<proteinExistence type="inferred from homology"/>
<evidence type="ECO:0000256" key="2">
    <source>
        <dbReference type="ARBA" id="ARBA00022730"/>
    </source>
</evidence>
<comment type="function">
    <text evidence="7">Binds together with bS18 to 16S ribosomal RNA.</text>
</comment>
<dbReference type="Proteomes" id="UP000033860">
    <property type="component" value="Unassembled WGS sequence"/>
</dbReference>
<dbReference type="CDD" id="cd00473">
    <property type="entry name" value="bS6"/>
    <property type="match status" value="1"/>
</dbReference>
<organism evidence="8 9">
    <name type="scientific">Candidatus Beckwithbacteria bacterium GW2011_GWB1_47_15</name>
    <dbReference type="NCBI Taxonomy" id="1618371"/>
    <lineage>
        <taxon>Bacteria</taxon>
        <taxon>Candidatus Beckwithiibacteriota</taxon>
    </lineage>
</organism>
<keyword evidence="3 7" id="KW-0694">RNA-binding</keyword>
<sequence length="92" mass="10693">MRKYELALVFNDTAGSQSSRKKFLTELLTPIKGKLEKFEVVGLRDLAYPIKGKTRGWYGFGEISVEEDKINELDKAIKLKDDILRYLLIRRD</sequence>
<dbReference type="EMBL" id="LCNT01000003">
    <property type="protein sequence ID" value="KKU61422.1"/>
    <property type="molecule type" value="Genomic_DNA"/>
</dbReference>
<dbReference type="InterPro" id="IPR014717">
    <property type="entry name" value="Transl_elong_EF1B/ribsomal_bS6"/>
</dbReference>
<keyword evidence="4 7" id="KW-0689">Ribosomal protein</keyword>
<comment type="caution">
    <text evidence="8">The sequence shown here is derived from an EMBL/GenBank/DDBJ whole genome shotgun (WGS) entry which is preliminary data.</text>
</comment>
<dbReference type="GO" id="GO:0006412">
    <property type="term" value="P:translation"/>
    <property type="evidence" value="ECO:0007669"/>
    <property type="project" value="UniProtKB-UniRule"/>
</dbReference>
<keyword evidence="5 7" id="KW-0687">Ribonucleoprotein</keyword>
<dbReference type="InterPro" id="IPR020814">
    <property type="entry name" value="Ribosomal_S6_plastid/chlpt"/>
</dbReference>